<feature type="domain" description="Xylose isomerase-like TIM barrel" evidence="3">
    <location>
        <begin position="20"/>
        <end position="249"/>
    </location>
</feature>
<gene>
    <name evidence="4" type="ORF">ACFSKK_18435</name>
</gene>
<evidence type="ECO:0000256" key="1">
    <source>
        <dbReference type="ARBA" id="ARBA00023235"/>
    </source>
</evidence>
<dbReference type="SUPFAM" id="SSF51658">
    <property type="entry name" value="Xylose isomerase-like"/>
    <property type="match status" value="1"/>
</dbReference>
<protein>
    <submittedName>
        <fullName evidence="4">Hydroxypyruvate isomerase family protein</fullName>
    </submittedName>
</protein>
<dbReference type="Gene3D" id="3.20.20.150">
    <property type="entry name" value="Divalent-metal-dependent TIM barrel enzymes"/>
    <property type="match status" value="1"/>
</dbReference>
<dbReference type="Pfam" id="PF01261">
    <property type="entry name" value="AP_endonuc_2"/>
    <property type="match status" value="1"/>
</dbReference>
<dbReference type="PANTHER" id="PTHR43489:SF3">
    <property type="entry name" value="XYLOSE ISOMERASE DOMAIN PROTEIN TIM BARREL"/>
    <property type="match status" value="1"/>
</dbReference>
<evidence type="ECO:0000259" key="3">
    <source>
        <dbReference type="Pfam" id="PF01261"/>
    </source>
</evidence>
<sequence>MKLSVLFDAVFFGGDPIESIKAVKEAGCDSVEFWSWRNKDVDLLKRTIKDLQMEVVAFMTEKISLTDPAFREQYVKDCIETIKVARELECNTIITTVGDLIPGIPRERQHQSIVDGLKRVAPLFEETGITLVVEPLNVKVDLYHSNYFLSSSEEAFQIIDKVGSSNVKVLYDIYHQQISEGNLIINITKNIDKIGHIHAAGHPGRNEITKGEINYQAVIQAIKSTSYNGYFGLEYTPTVDLSESIKVAKSLLY</sequence>
<evidence type="ECO:0000313" key="5">
    <source>
        <dbReference type="Proteomes" id="UP001597318"/>
    </source>
</evidence>
<proteinExistence type="inferred from homology"/>
<dbReference type="PIRSF" id="PIRSF006241">
    <property type="entry name" value="HyI"/>
    <property type="match status" value="1"/>
</dbReference>
<comment type="similarity">
    <text evidence="2">Belongs to the hyi family.</text>
</comment>
<dbReference type="InterPro" id="IPR026040">
    <property type="entry name" value="HyI-like"/>
</dbReference>
<comment type="caution">
    <text evidence="4">The sequence shown here is derived from an EMBL/GenBank/DDBJ whole genome shotgun (WGS) entry which is preliminary data.</text>
</comment>
<evidence type="ECO:0000313" key="4">
    <source>
        <dbReference type="EMBL" id="MFD2215665.1"/>
    </source>
</evidence>
<dbReference type="InterPro" id="IPR013022">
    <property type="entry name" value="Xyl_isomerase-like_TIM-brl"/>
</dbReference>
<dbReference type="RefSeq" id="WP_247340448.1">
    <property type="nucleotide sequence ID" value="NZ_CP095550.1"/>
</dbReference>
<dbReference type="PANTHER" id="PTHR43489">
    <property type="entry name" value="ISOMERASE"/>
    <property type="match status" value="1"/>
</dbReference>
<reference evidence="5" key="1">
    <citation type="journal article" date="2019" name="Int. J. Syst. Evol. Microbiol.">
        <title>The Global Catalogue of Microorganisms (GCM) 10K type strain sequencing project: providing services to taxonomists for standard genome sequencing and annotation.</title>
        <authorList>
            <consortium name="The Broad Institute Genomics Platform"/>
            <consortium name="The Broad Institute Genome Sequencing Center for Infectious Disease"/>
            <person name="Wu L."/>
            <person name="Ma J."/>
        </authorList>
    </citation>
    <scope>NUCLEOTIDE SEQUENCE [LARGE SCALE GENOMIC DNA]</scope>
    <source>
        <strain evidence="5">CGMCC 1.15474</strain>
    </source>
</reference>
<dbReference type="Proteomes" id="UP001597318">
    <property type="component" value="Unassembled WGS sequence"/>
</dbReference>
<dbReference type="InterPro" id="IPR050417">
    <property type="entry name" value="Sugar_Epim/Isomerase"/>
</dbReference>
<name>A0ABW5C352_9BACI</name>
<dbReference type="InterPro" id="IPR036237">
    <property type="entry name" value="Xyl_isomerase-like_sf"/>
</dbReference>
<dbReference type="GO" id="GO:0016853">
    <property type="term" value="F:isomerase activity"/>
    <property type="evidence" value="ECO:0007669"/>
    <property type="project" value="UniProtKB-KW"/>
</dbReference>
<organism evidence="4 5">
    <name type="scientific">Metabacillus endolithicus</name>
    <dbReference type="NCBI Taxonomy" id="1535204"/>
    <lineage>
        <taxon>Bacteria</taxon>
        <taxon>Bacillati</taxon>
        <taxon>Bacillota</taxon>
        <taxon>Bacilli</taxon>
        <taxon>Bacillales</taxon>
        <taxon>Bacillaceae</taxon>
        <taxon>Metabacillus</taxon>
    </lineage>
</organism>
<evidence type="ECO:0000256" key="2">
    <source>
        <dbReference type="PIRNR" id="PIRNR006241"/>
    </source>
</evidence>
<dbReference type="EMBL" id="JBHUIK010000004">
    <property type="protein sequence ID" value="MFD2215665.1"/>
    <property type="molecule type" value="Genomic_DNA"/>
</dbReference>
<keyword evidence="5" id="KW-1185">Reference proteome</keyword>
<accession>A0ABW5C352</accession>
<keyword evidence="1 2" id="KW-0413">Isomerase</keyword>